<evidence type="ECO:0000256" key="1">
    <source>
        <dbReference type="SAM" id="SignalP"/>
    </source>
</evidence>
<proteinExistence type="predicted"/>
<feature type="signal peptide" evidence="1">
    <location>
        <begin position="1"/>
        <end position="18"/>
    </location>
</feature>
<sequence>MRFSIVSAIIASAGLVAAAPASDPSKREMNFGGLGPLAGLIGNSGSGVGNGLANGGQDIFAELFKGGDALLNIPGDAINNLLSGKPISAVTNAAGNLMKVASQLPGDVAKMGAHVASGVGEDVKKVTN</sequence>
<gene>
    <name evidence="2" type="ORF">ED733_007434</name>
</gene>
<evidence type="ECO:0000313" key="2">
    <source>
        <dbReference type="EMBL" id="TWU78832.1"/>
    </source>
</evidence>
<dbReference type="Proteomes" id="UP000317257">
    <property type="component" value="Unassembled WGS sequence"/>
</dbReference>
<comment type="caution">
    <text evidence="2">The sequence shown here is derived from an EMBL/GenBank/DDBJ whole genome shotgun (WGS) entry which is preliminary data.</text>
</comment>
<dbReference type="EMBL" id="SBHS01000001">
    <property type="protein sequence ID" value="TWU78832.1"/>
    <property type="molecule type" value="Genomic_DNA"/>
</dbReference>
<name>A0A5C6GPA5_METRR</name>
<accession>A0A5C6GPA5</accession>
<organism evidence="2 3">
    <name type="scientific">Metarhizium rileyi (strain RCEF 4871)</name>
    <name type="common">Nomuraea rileyi</name>
    <dbReference type="NCBI Taxonomy" id="1649241"/>
    <lineage>
        <taxon>Eukaryota</taxon>
        <taxon>Fungi</taxon>
        <taxon>Dikarya</taxon>
        <taxon>Ascomycota</taxon>
        <taxon>Pezizomycotina</taxon>
        <taxon>Sordariomycetes</taxon>
        <taxon>Hypocreomycetidae</taxon>
        <taxon>Hypocreales</taxon>
        <taxon>Clavicipitaceae</taxon>
        <taxon>Metarhizium</taxon>
    </lineage>
</organism>
<keyword evidence="1" id="KW-0732">Signal</keyword>
<reference evidence="3" key="1">
    <citation type="submission" date="2018-12" db="EMBL/GenBank/DDBJ databases">
        <title>The complete genome of Metarhizium rileyi, a key fungal pathogen of Lepidoptera.</title>
        <authorList>
            <person name="Binneck E."/>
            <person name="Lastra C.C.L."/>
            <person name="Sosa-Gomez D.R."/>
        </authorList>
    </citation>
    <scope>NUCLEOTIDE SEQUENCE [LARGE SCALE GENOMIC DNA]</scope>
    <source>
        <strain evidence="3">Cep018-CH2</strain>
    </source>
</reference>
<protein>
    <submittedName>
        <fullName evidence="2">Uncharacterized protein</fullName>
    </submittedName>
</protein>
<dbReference type="AlphaFoldDB" id="A0A5C6GPA5"/>
<feature type="chain" id="PRO_5023084700" evidence="1">
    <location>
        <begin position="19"/>
        <end position="128"/>
    </location>
</feature>
<evidence type="ECO:0000313" key="3">
    <source>
        <dbReference type="Proteomes" id="UP000317257"/>
    </source>
</evidence>